<evidence type="ECO:0000313" key="2">
    <source>
        <dbReference type="EMBL" id="AEB13454.1"/>
    </source>
</evidence>
<feature type="compositionally biased region" description="Polar residues" evidence="1">
    <location>
        <begin position="150"/>
        <end position="169"/>
    </location>
</feature>
<feature type="region of interest" description="Disordered" evidence="1">
    <location>
        <begin position="150"/>
        <end position="203"/>
    </location>
</feature>
<dbReference type="EMBL" id="CP002631">
    <property type="protein sequence ID" value="AEB13454.1"/>
    <property type="molecule type" value="Genomic_DNA"/>
</dbReference>
<sequence>MTSLERRGNAIAFAFTAFFFLAFLIFSLAVKFKPQEKFQVLTINLASFPVEKKSLQETTLQKKDVPSKNQSSKDVEKIKPVEPKKIPEEKSSSQKNKIVKNGLPVSSEKQKTFEEPKIKKSVEQLMAENNSYAKKTAEWNESFFDDSQTVQSKNISEAQNKSSVKSSVEGTAAKSSAEKTSGVSSSSESARSGNADVSEETKSSLANIKNTFSSSVSGNIKSKTSVASQNSGGKLSIKMSDGKSRELLYPKNPVIFISEENAKLVDETKKVIVRFKVRADGTVPVTGISILPSSLLPLQIQAEIKEQIQLWRFSEESSGLDGTASFDYTLEIR</sequence>
<dbReference type="Proteomes" id="UP000006852">
    <property type="component" value="Chromosome"/>
</dbReference>
<feature type="compositionally biased region" description="Basic and acidic residues" evidence="1">
    <location>
        <begin position="59"/>
        <end position="92"/>
    </location>
</feature>
<keyword evidence="3" id="KW-1185">Reference proteome</keyword>
<proteinExistence type="predicted"/>
<reference evidence="3" key="2">
    <citation type="submission" date="2011-04" db="EMBL/GenBank/DDBJ databases">
        <title>The complete genome of chromosome of Treponema succinifaciens DSM 2489.</title>
        <authorList>
            <person name="Lucas S."/>
            <person name="Copeland A."/>
            <person name="Lapidus A."/>
            <person name="Bruce D."/>
            <person name="Goodwin L."/>
            <person name="Pitluck S."/>
            <person name="Peters L."/>
            <person name="Kyrpides N."/>
            <person name="Mavromatis K."/>
            <person name="Ivanova N."/>
            <person name="Ovchinnikova G."/>
            <person name="Teshima H."/>
            <person name="Detter J.C."/>
            <person name="Tapia R."/>
            <person name="Han C."/>
            <person name="Land M."/>
            <person name="Hauser L."/>
            <person name="Markowitz V."/>
            <person name="Cheng J.-F."/>
            <person name="Hugenholtz P."/>
            <person name="Woyke T."/>
            <person name="Wu D."/>
            <person name="Gronow S."/>
            <person name="Wellnitz S."/>
            <person name="Brambilla E."/>
            <person name="Klenk H.-P."/>
            <person name="Eisen J.A."/>
        </authorList>
    </citation>
    <scope>NUCLEOTIDE SEQUENCE [LARGE SCALE GENOMIC DNA]</scope>
    <source>
        <strain evidence="3">ATCC 33096 / DSM 2489 / 6091</strain>
    </source>
</reference>
<gene>
    <name evidence="2" type="ordered locus">Tresu_0505</name>
</gene>
<evidence type="ECO:0000313" key="3">
    <source>
        <dbReference type="Proteomes" id="UP000006852"/>
    </source>
</evidence>
<dbReference type="AlphaFoldDB" id="F2NXY4"/>
<dbReference type="GeneID" id="302997717"/>
<dbReference type="eggNOG" id="ENOG50300SM">
    <property type="taxonomic scope" value="Bacteria"/>
</dbReference>
<feature type="compositionally biased region" description="Low complexity" evidence="1">
    <location>
        <begin position="174"/>
        <end position="193"/>
    </location>
</feature>
<protein>
    <submittedName>
        <fullName evidence="2">Uncharacterized protein</fullName>
    </submittedName>
</protein>
<dbReference type="RefSeq" id="WP_013700761.1">
    <property type="nucleotide sequence ID" value="NC_015385.1"/>
</dbReference>
<accession>F2NXY4</accession>
<feature type="region of interest" description="Disordered" evidence="1">
    <location>
        <begin position="59"/>
        <end position="115"/>
    </location>
</feature>
<evidence type="ECO:0000256" key="1">
    <source>
        <dbReference type="SAM" id="MobiDB-lite"/>
    </source>
</evidence>
<organism evidence="2 3">
    <name type="scientific">Treponema succinifaciens (strain ATCC 33096 / DSM 2489 / 6091)</name>
    <dbReference type="NCBI Taxonomy" id="869209"/>
    <lineage>
        <taxon>Bacteria</taxon>
        <taxon>Pseudomonadati</taxon>
        <taxon>Spirochaetota</taxon>
        <taxon>Spirochaetia</taxon>
        <taxon>Spirochaetales</taxon>
        <taxon>Treponemataceae</taxon>
        <taxon>Treponema</taxon>
    </lineage>
</organism>
<name>F2NXY4_TRES6</name>
<reference evidence="2 3" key="1">
    <citation type="journal article" date="2011" name="Stand. Genomic Sci.">
        <title>Complete genome sequence of Treponema succinifaciens type strain (6091).</title>
        <authorList>
            <person name="Han C."/>
            <person name="Gronow S."/>
            <person name="Teshima H."/>
            <person name="Lapidus A."/>
            <person name="Nolan M."/>
            <person name="Lucas S."/>
            <person name="Hammon N."/>
            <person name="Deshpande S."/>
            <person name="Cheng J.F."/>
            <person name="Zeytun A."/>
            <person name="Tapia R."/>
            <person name="Goodwin L."/>
            <person name="Pitluck S."/>
            <person name="Liolios K."/>
            <person name="Pagani I."/>
            <person name="Ivanova N."/>
            <person name="Mavromatis K."/>
            <person name="Mikhailova N."/>
            <person name="Huntemann M."/>
            <person name="Pati A."/>
            <person name="Chen A."/>
            <person name="Palaniappan K."/>
            <person name="Land M."/>
            <person name="Hauser L."/>
            <person name="Brambilla E.M."/>
            <person name="Rohde M."/>
            <person name="Goker M."/>
            <person name="Woyke T."/>
            <person name="Bristow J."/>
            <person name="Eisen J.A."/>
            <person name="Markowitz V."/>
            <person name="Hugenholtz P."/>
            <person name="Kyrpides N.C."/>
            <person name="Klenk H.P."/>
            <person name="Detter J.C."/>
        </authorList>
    </citation>
    <scope>NUCLEOTIDE SEQUENCE [LARGE SCALE GENOMIC DNA]</scope>
    <source>
        <strain evidence="3">ATCC 33096 / DSM 2489 / 6091</strain>
    </source>
</reference>
<dbReference type="KEGG" id="tsu:Tresu_0505"/>
<dbReference type="STRING" id="869209.Tresu_0505"/>
<dbReference type="HOGENOM" id="CLU_834044_0_0_12"/>